<accession>A0A429GSG1</accession>
<dbReference type="Proteomes" id="UP000277582">
    <property type="component" value="Unassembled WGS sequence"/>
</dbReference>
<dbReference type="AlphaFoldDB" id="A0A429GSG1"/>
<evidence type="ECO:0000313" key="2">
    <source>
        <dbReference type="Proteomes" id="UP000277582"/>
    </source>
</evidence>
<organism evidence="1 2">
    <name type="scientific">Candidatus Methanodesulfokora washburnensis</name>
    <dbReference type="NCBI Taxonomy" id="2478471"/>
    <lineage>
        <taxon>Archaea</taxon>
        <taxon>Thermoproteota</taxon>
        <taxon>Candidatus Korarchaeia</taxon>
        <taxon>Candidatus Korarchaeia incertae sedis</taxon>
        <taxon>Candidatus Methanodesulfokora</taxon>
    </lineage>
</organism>
<comment type="caution">
    <text evidence="1">The sequence shown here is derived from an EMBL/GenBank/DDBJ whole genome shotgun (WGS) entry which is preliminary data.</text>
</comment>
<gene>
    <name evidence="1" type="ORF">D6D85_03120</name>
</gene>
<dbReference type="RefSeq" id="WP_125670595.1">
    <property type="nucleotide sequence ID" value="NZ_RCOS01000046.1"/>
</dbReference>
<name>A0A429GSG1_9CREN</name>
<reference evidence="1 2" key="1">
    <citation type="submission" date="2018-10" db="EMBL/GenBank/DDBJ databases">
        <title>Co-occurring genomic capacity for anaerobic methane metabolism and dissimilatory sulfite reduction discovered in the Korarchaeota.</title>
        <authorList>
            <person name="Mckay L.J."/>
            <person name="Dlakic M."/>
            <person name="Fields M.W."/>
            <person name="Delmont T.O."/>
            <person name="Eren A.M."/>
            <person name="Jay Z.J."/>
            <person name="Klingelsmith K.B."/>
            <person name="Rusch D.B."/>
            <person name="Inskeep W.P."/>
        </authorList>
    </citation>
    <scope>NUCLEOTIDE SEQUENCE [LARGE SCALE GENOMIC DNA]</scope>
    <source>
        <strain evidence="1 2">MDKW</strain>
    </source>
</reference>
<evidence type="ECO:0000313" key="1">
    <source>
        <dbReference type="EMBL" id="RSN76972.1"/>
    </source>
</evidence>
<protein>
    <submittedName>
        <fullName evidence="1">Uncharacterized protein</fullName>
    </submittedName>
</protein>
<proteinExistence type="predicted"/>
<keyword evidence="2" id="KW-1185">Reference proteome</keyword>
<dbReference type="EMBL" id="RCOS01000046">
    <property type="protein sequence ID" value="RSN76972.1"/>
    <property type="molecule type" value="Genomic_DNA"/>
</dbReference>
<sequence length="84" mass="9662">MPLRVEKGRIALELPWDRFGDAVLAALRRGPNSRFLRLLGMQISMLVIITLTETSAKEQADRDSQQVHSWKKQVLNIQMKGHEH</sequence>